<reference evidence="1 2" key="1">
    <citation type="submission" date="2021-11" db="EMBL/GenBank/DDBJ databases">
        <title>Black yeast isolated from Biological Soil Crust.</title>
        <authorList>
            <person name="Kurbessoian T."/>
        </authorList>
    </citation>
    <scope>NUCLEOTIDE SEQUENCE [LARGE SCALE GENOMIC DNA]</scope>
    <source>
        <strain evidence="1 2">CCFEE 5522</strain>
    </source>
</reference>
<proteinExistence type="predicted"/>
<dbReference type="Proteomes" id="UP001324427">
    <property type="component" value="Unassembled WGS sequence"/>
</dbReference>
<evidence type="ECO:0000313" key="2">
    <source>
        <dbReference type="Proteomes" id="UP001324427"/>
    </source>
</evidence>
<organism evidence="1 2">
    <name type="scientific">Oleoguttula mirabilis</name>
    <dbReference type="NCBI Taxonomy" id="1507867"/>
    <lineage>
        <taxon>Eukaryota</taxon>
        <taxon>Fungi</taxon>
        <taxon>Dikarya</taxon>
        <taxon>Ascomycota</taxon>
        <taxon>Pezizomycotina</taxon>
        <taxon>Dothideomycetes</taxon>
        <taxon>Dothideomycetidae</taxon>
        <taxon>Mycosphaerellales</taxon>
        <taxon>Teratosphaeriaceae</taxon>
        <taxon>Oleoguttula</taxon>
    </lineage>
</organism>
<accession>A0AAV9JYF4</accession>
<name>A0AAV9JYF4_9PEZI</name>
<dbReference type="EMBL" id="JAVFHQ010000001">
    <property type="protein sequence ID" value="KAK4550750.1"/>
    <property type="molecule type" value="Genomic_DNA"/>
</dbReference>
<comment type="caution">
    <text evidence="1">The sequence shown here is derived from an EMBL/GenBank/DDBJ whole genome shotgun (WGS) entry which is preliminary data.</text>
</comment>
<evidence type="ECO:0000313" key="1">
    <source>
        <dbReference type="EMBL" id="KAK4550750.1"/>
    </source>
</evidence>
<protein>
    <submittedName>
        <fullName evidence="1">Uncharacterized protein</fullName>
    </submittedName>
</protein>
<dbReference type="AlphaFoldDB" id="A0AAV9JYF4"/>
<gene>
    <name evidence="1" type="ORF">LTR36_000329</name>
</gene>
<keyword evidence="2" id="KW-1185">Reference proteome</keyword>
<sequence>MSCPTRLYSQAGKVKKFQPDENMELDVTDMRVKKLCVNTSHAVAAVAAIRQTGGKWTTASENGLAEGLLVFKVKDISKIEFRQRQQTAIWLTFTLTAQAGQPGRKEHLAIPNTPQAKAAALCCIKMMSQTLGWWRK</sequence>